<protein>
    <submittedName>
        <fullName evidence="2">Uncharacterized protein</fullName>
    </submittedName>
</protein>
<dbReference type="EMBL" id="JAAGAX010000006">
    <property type="protein sequence ID" value="KAF2310112.1"/>
    <property type="molecule type" value="Genomic_DNA"/>
</dbReference>
<feature type="compositionally biased region" description="Basic and acidic residues" evidence="1">
    <location>
        <begin position="57"/>
        <end position="75"/>
    </location>
</feature>
<accession>A0A6A6M8V2</accession>
<comment type="caution">
    <text evidence="2">The sequence shown here is derived from an EMBL/GenBank/DDBJ whole genome shotgun (WGS) entry which is preliminary data.</text>
</comment>
<proteinExistence type="predicted"/>
<evidence type="ECO:0000313" key="3">
    <source>
        <dbReference type="Proteomes" id="UP000467840"/>
    </source>
</evidence>
<evidence type="ECO:0000256" key="1">
    <source>
        <dbReference type="SAM" id="MobiDB-lite"/>
    </source>
</evidence>
<reference evidence="2 3" key="1">
    <citation type="journal article" date="2020" name="Mol. Plant">
        <title>The Chromosome-Based Rubber Tree Genome Provides New Insights into Spurge Genome Evolution and Rubber Biosynthesis.</title>
        <authorList>
            <person name="Liu J."/>
            <person name="Shi C."/>
            <person name="Shi C.C."/>
            <person name="Li W."/>
            <person name="Zhang Q.J."/>
            <person name="Zhang Y."/>
            <person name="Li K."/>
            <person name="Lu H.F."/>
            <person name="Shi C."/>
            <person name="Zhu S.T."/>
            <person name="Xiao Z.Y."/>
            <person name="Nan H."/>
            <person name="Yue Y."/>
            <person name="Zhu X.G."/>
            <person name="Wu Y."/>
            <person name="Hong X.N."/>
            <person name="Fan G.Y."/>
            <person name="Tong Y."/>
            <person name="Zhang D."/>
            <person name="Mao C.L."/>
            <person name="Liu Y.L."/>
            <person name="Hao S.J."/>
            <person name="Liu W.Q."/>
            <person name="Lv M.Q."/>
            <person name="Zhang H.B."/>
            <person name="Liu Y."/>
            <person name="Hu-Tang G.R."/>
            <person name="Wang J.P."/>
            <person name="Wang J.H."/>
            <person name="Sun Y.H."/>
            <person name="Ni S.B."/>
            <person name="Chen W.B."/>
            <person name="Zhang X.C."/>
            <person name="Jiao Y.N."/>
            <person name="Eichler E.E."/>
            <person name="Li G.H."/>
            <person name="Liu X."/>
            <person name="Gao L.Z."/>
        </authorList>
    </citation>
    <scope>NUCLEOTIDE SEQUENCE [LARGE SCALE GENOMIC DNA]</scope>
    <source>
        <strain evidence="3">cv. GT1</strain>
        <tissue evidence="2">Leaf</tissue>
    </source>
</reference>
<organism evidence="2 3">
    <name type="scientific">Hevea brasiliensis</name>
    <name type="common">Para rubber tree</name>
    <name type="synonym">Siphonia brasiliensis</name>
    <dbReference type="NCBI Taxonomy" id="3981"/>
    <lineage>
        <taxon>Eukaryota</taxon>
        <taxon>Viridiplantae</taxon>
        <taxon>Streptophyta</taxon>
        <taxon>Embryophyta</taxon>
        <taxon>Tracheophyta</taxon>
        <taxon>Spermatophyta</taxon>
        <taxon>Magnoliopsida</taxon>
        <taxon>eudicotyledons</taxon>
        <taxon>Gunneridae</taxon>
        <taxon>Pentapetalae</taxon>
        <taxon>rosids</taxon>
        <taxon>fabids</taxon>
        <taxon>Malpighiales</taxon>
        <taxon>Euphorbiaceae</taxon>
        <taxon>Crotonoideae</taxon>
        <taxon>Micrandreae</taxon>
        <taxon>Hevea</taxon>
    </lineage>
</organism>
<dbReference type="Proteomes" id="UP000467840">
    <property type="component" value="Chromosome 14"/>
</dbReference>
<keyword evidence="3" id="KW-1185">Reference proteome</keyword>
<dbReference type="AlphaFoldDB" id="A0A6A6M8V2"/>
<feature type="region of interest" description="Disordered" evidence="1">
    <location>
        <begin position="50"/>
        <end position="78"/>
    </location>
</feature>
<sequence>MGGKFSDGPLIKYFGGVYIPSHWMNCEQLNWEGFVNGCKDLGYVKKENTKIDGTPNIEKDKNENTNEAKNERENPKAPIELHIIDTPVEDNEVAMMRMLNMYQWMRMRKNN</sequence>
<evidence type="ECO:0000313" key="2">
    <source>
        <dbReference type="EMBL" id="KAF2310112.1"/>
    </source>
</evidence>
<gene>
    <name evidence="2" type="ORF">GH714_006576</name>
</gene>
<name>A0A6A6M8V2_HEVBR</name>